<sequence length="425" mass="44262">MSDTKRPALPNIGWDPTPGNVEDTRDLAKKLGGLAGELGAAVRDLERIECGAWKGKAALAFTEYIGEDVTPLIRKSHESFDKASRALHRWARELKDFQDETDRLEKKAGEKLDARSEAKPNTKESGKASGDVDEVIGQVHDLEDRYAKAAGAISKELDKAGDIAPDEPGFWDKLTKGVKDAWDATGKWLKDHADLIKLIGDLLSDLTAVLGLLAIVTLPFPPLAAIFGTAALITSGLALGAHGLAKLGGADVSWVQMGLDAMGLIPGVGAFSKGIKVAGKTTKLAKAAGLSKAAELGKGFQATSIGNSRLLLATGETAGLVKGGVKLLPGKVVLGGKADYVYEVSHATSGLASRMGGIANQGYHAGQWLGSKGANLIPGVNINPLGAGIAMDAGLKIFPKITSIHQHVGDALFPGDQFEKSASGA</sequence>
<dbReference type="GO" id="GO:0016853">
    <property type="term" value="F:isomerase activity"/>
    <property type="evidence" value="ECO:0007669"/>
    <property type="project" value="UniProtKB-KW"/>
</dbReference>
<evidence type="ECO:0000313" key="2">
    <source>
        <dbReference type="EMBL" id="QEU93419.1"/>
    </source>
</evidence>
<keyword evidence="3" id="KW-1185">Reference proteome</keyword>
<accession>A0A5J6GCY2</accession>
<dbReference type="AlphaFoldDB" id="A0A5J6GCY2"/>
<dbReference type="KEGG" id="ska:CP970_23125"/>
<proteinExistence type="predicted"/>
<dbReference type="RefSeq" id="WP_055552713.1">
    <property type="nucleotide sequence ID" value="NZ_CP023699.1"/>
</dbReference>
<dbReference type="EMBL" id="CP023699">
    <property type="protein sequence ID" value="QEU93419.1"/>
    <property type="molecule type" value="Genomic_DNA"/>
</dbReference>
<feature type="region of interest" description="Disordered" evidence="1">
    <location>
        <begin position="1"/>
        <end position="24"/>
    </location>
</feature>
<evidence type="ECO:0000313" key="3">
    <source>
        <dbReference type="Proteomes" id="UP000325529"/>
    </source>
</evidence>
<evidence type="ECO:0000256" key="1">
    <source>
        <dbReference type="SAM" id="MobiDB-lite"/>
    </source>
</evidence>
<dbReference type="Proteomes" id="UP000325529">
    <property type="component" value="Chromosome"/>
</dbReference>
<gene>
    <name evidence="2" type="ORF">CP970_23125</name>
</gene>
<protein>
    <submittedName>
        <fullName evidence="2">Enoyl-CoA hydratase/isomerase family protein</fullName>
    </submittedName>
</protein>
<dbReference type="OrthoDB" id="4140785at2"/>
<keyword evidence="2" id="KW-0413">Isomerase</keyword>
<organism evidence="2 3">
    <name type="scientific">Streptomyces kanamyceticus</name>
    <dbReference type="NCBI Taxonomy" id="1967"/>
    <lineage>
        <taxon>Bacteria</taxon>
        <taxon>Bacillati</taxon>
        <taxon>Actinomycetota</taxon>
        <taxon>Actinomycetes</taxon>
        <taxon>Kitasatosporales</taxon>
        <taxon>Streptomycetaceae</taxon>
        <taxon>Streptomyces</taxon>
    </lineage>
</organism>
<name>A0A5J6GCY2_STRKN</name>
<feature type="region of interest" description="Disordered" evidence="1">
    <location>
        <begin position="105"/>
        <end position="130"/>
    </location>
</feature>
<feature type="compositionally biased region" description="Basic and acidic residues" evidence="1">
    <location>
        <begin position="105"/>
        <end position="126"/>
    </location>
</feature>
<reference evidence="2 3" key="1">
    <citation type="submission" date="2017-09" db="EMBL/GenBank/DDBJ databases">
        <authorList>
            <person name="Lee N."/>
            <person name="Cho B.-K."/>
        </authorList>
    </citation>
    <scope>NUCLEOTIDE SEQUENCE [LARGE SCALE GENOMIC DNA]</scope>
    <source>
        <strain evidence="2 3">ATCC 12853</strain>
    </source>
</reference>